<evidence type="ECO:0000259" key="4">
    <source>
        <dbReference type="Pfam" id="PF01965"/>
    </source>
</evidence>
<evidence type="ECO:0000313" key="6">
    <source>
        <dbReference type="Proteomes" id="UP000030748"/>
    </source>
</evidence>
<dbReference type="InterPro" id="IPR029062">
    <property type="entry name" value="Class_I_gatase-like"/>
</dbReference>
<evidence type="ECO:0000256" key="3">
    <source>
        <dbReference type="SAM" id="MobiDB-lite"/>
    </source>
</evidence>
<dbReference type="PhylomeDB" id="A0A022RSD5"/>
<dbReference type="EMBL" id="KI630281">
    <property type="protein sequence ID" value="EYU42678.1"/>
    <property type="molecule type" value="Genomic_DNA"/>
</dbReference>
<feature type="domain" description="DJ-1/PfpI" evidence="4">
    <location>
        <begin position="281"/>
        <end position="442"/>
    </location>
</feature>
<comment type="similarity">
    <text evidence="1">Belongs to the peptidase C56 family.</text>
</comment>
<evidence type="ECO:0000256" key="2">
    <source>
        <dbReference type="ARBA" id="ARBA00022737"/>
    </source>
</evidence>
<proteinExistence type="inferred from homology"/>
<dbReference type="Proteomes" id="UP000030748">
    <property type="component" value="Unassembled WGS sequence"/>
</dbReference>
<dbReference type="InterPro" id="IPR050325">
    <property type="entry name" value="Prot/Nucl_acid_deglycase"/>
</dbReference>
<dbReference type="OMA" id="QKQTGRM"/>
<dbReference type="InterPro" id="IPR006287">
    <property type="entry name" value="DJ-1"/>
</dbReference>
<dbReference type="InterPro" id="IPR002818">
    <property type="entry name" value="DJ-1/PfpI"/>
</dbReference>
<dbReference type="eggNOG" id="KOG2764">
    <property type="taxonomic scope" value="Eukaryota"/>
</dbReference>
<dbReference type="STRING" id="4155.A0A022RSD5"/>
<sequence length="464" mass="49751">MMNSLSSLRPAPASKFPTAISATFHHSTLSISAAIPNSATQEKPPPLKQRSTKPRKIISPTPILAPASPPPSSPPPKKVLVPIGLGTEEMEAVIMIDVFRRAGAAVTVASVEEHLVVEASGGTKLVADALISACSDETFDLVALPGGMPGSARLRDSKTLQDITKRQADAKRLYAAICAAPAITLLPWGLLKRKQTTCHPAFMDKLSSFWAVKTNLQVWGELTTSRGPGTCFEFSISLVEQLFGELVAKEICESMLLSVADENPRREEFNEVSWSLDHAPQVLIPVANGCEEIQVVTIIDILRRAKVNVVVASVEKSLQILASRGTKIVADKTISVAAESVYDLIILPGGELSSEKLHKSRILKKMLKEQKSGGRFLGAICSSPEILHRQGLLKDKRATAHPSVISKLDDVAVSGARVVIDGKLITAKGVANATDFALAIVSKLFGHARARSVAEGLVYDYPKQ</sequence>
<dbReference type="GO" id="GO:1903189">
    <property type="term" value="P:glyoxal metabolic process"/>
    <property type="evidence" value="ECO:0000318"/>
    <property type="project" value="GO_Central"/>
</dbReference>
<dbReference type="NCBIfam" id="TIGR01383">
    <property type="entry name" value="not_thiJ"/>
    <property type="match status" value="2"/>
</dbReference>
<accession>A0A022RSD5</accession>
<dbReference type="PANTHER" id="PTHR48094:SF7">
    <property type="entry name" value="PROTEIN DJ-1 HOMOLOG C"/>
    <property type="match status" value="1"/>
</dbReference>
<keyword evidence="6" id="KW-1185">Reference proteome</keyword>
<reference evidence="5 6" key="1">
    <citation type="journal article" date="2013" name="Proc. Natl. Acad. Sci. U.S.A.">
        <title>Fine-scale variation in meiotic recombination in Mimulus inferred from population shotgun sequencing.</title>
        <authorList>
            <person name="Hellsten U."/>
            <person name="Wright K.M."/>
            <person name="Jenkins J."/>
            <person name="Shu S."/>
            <person name="Yuan Y."/>
            <person name="Wessler S.R."/>
            <person name="Schmutz J."/>
            <person name="Willis J.H."/>
            <person name="Rokhsar D.S."/>
        </authorList>
    </citation>
    <scope>NUCLEOTIDE SEQUENCE [LARGE SCALE GENOMIC DNA]</scope>
    <source>
        <strain evidence="6">cv. DUN x IM62</strain>
    </source>
</reference>
<feature type="compositionally biased region" description="Pro residues" evidence="3">
    <location>
        <begin position="67"/>
        <end position="76"/>
    </location>
</feature>
<dbReference type="CDD" id="cd03135">
    <property type="entry name" value="GATase1_DJ-1"/>
    <property type="match status" value="2"/>
</dbReference>
<feature type="compositionally biased region" description="Low complexity" evidence="3">
    <location>
        <begin position="57"/>
        <end position="66"/>
    </location>
</feature>
<dbReference type="PANTHER" id="PTHR48094">
    <property type="entry name" value="PROTEIN/NUCLEIC ACID DEGLYCASE DJ-1-RELATED"/>
    <property type="match status" value="1"/>
</dbReference>
<organism evidence="5 6">
    <name type="scientific">Erythranthe guttata</name>
    <name type="common">Yellow monkey flower</name>
    <name type="synonym">Mimulus guttatus</name>
    <dbReference type="NCBI Taxonomy" id="4155"/>
    <lineage>
        <taxon>Eukaryota</taxon>
        <taxon>Viridiplantae</taxon>
        <taxon>Streptophyta</taxon>
        <taxon>Embryophyta</taxon>
        <taxon>Tracheophyta</taxon>
        <taxon>Spermatophyta</taxon>
        <taxon>Magnoliopsida</taxon>
        <taxon>eudicotyledons</taxon>
        <taxon>Gunneridae</taxon>
        <taxon>Pentapetalae</taxon>
        <taxon>asterids</taxon>
        <taxon>lamiids</taxon>
        <taxon>Lamiales</taxon>
        <taxon>Phrymaceae</taxon>
        <taxon>Erythranthe</taxon>
    </lineage>
</organism>
<dbReference type="FunFam" id="3.40.50.880:FF:000015">
    <property type="entry name" value="Protein DJ-1 homolog C"/>
    <property type="match status" value="2"/>
</dbReference>
<evidence type="ECO:0000256" key="1">
    <source>
        <dbReference type="ARBA" id="ARBA00008542"/>
    </source>
</evidence>
<name>A0A022RSD5_ERYGU</name>
<dbReference type="Pfam" id="PF01965">
    <property type="entry name" value="DJ-1_PfpI"/>
    <property type="match status" value="2"/>
</dbReference>
<protein>
    <recommendedName>
        <fullName evidence="4">DJ-1/PfpI domain-containing protein</fullName>
    </recommendedName>
</protein>
<dbReference type="OrthoDB" id="543156at2759"/>
<feature type="region of interest" description="Disordered" evidence="3">
    <location>
        <begin position="33"/>
        <end position="76"/>
    </location>
</feature>
<dbReference type="AlphaFoldDB" id="A0A022RSD5"/>
<gene>
    <name evidence="5" type="ORF">MIMGU_mgv1a005922mg</name>
</gene>
<dbReference type="SUPFAM" id="SSF52317">
    <property type="entry name" value="Class I glutamine amidotransferase-like"/>
    <property type="match status" value="2"/>
</dbReference>
<dbReference type="GO" id="GO:0005737">
    <property type="term" value="C:cytoplasm"/>
    <property type="evidence" value="ECO:0000318"/>
    <property type="project" value="GO_Central"/>
</dbReference>
<dbReference type="KEGG" id="egt:105952094"/>
<feature type="domain" description="DJ-1/PfpI" evidence="4">
    <location>
        <begin position="77"/>
        <end position="241"/>
    </location>
</feature>
<dbReference type="Gene3D" id="3.40.50.880">
    <property type="match status" value="2"/>
</dbReference>
<evidence type="ECO:0000313" key="5">
    <source>
        <dbReference type="EMBL" id="EYU42678.1"/>
    </source>
</evidence>
<keyword evidence="2" id="KW-0677">Repeat</keyword>